<accession>A0A084B8M3</accession>
<name>A0A084B8M3_STACB</name>
<dbReference type="GO" id="GO:0046872">
    <property type="term" value="F:metal ion binding"/>
    <property type="evidence" value="ECO:0007669"/>
    <property type="project" value="UniProtKB-KW"/>
</dbReference>
<keyword evidence="5" id="KW-0804">Transcription</keyword>
<proteinExistence type="predicted"/>
<evidence type="ECO:0000313" key="7">
    <source>
        <dbReference type="EMBL" id="KEY73902.1"/>
    </source>
</evidence>
<dbReference type="PANTHER" id="PTHR36206">
    <property type="entry name" value="ASPERCRYPTIN BIOSYNTHESIS CLUSTER-SPECIFIC TRANSCRIPTION REGULATOR ATNN-RELATED"/>
    <property type="match status" value="1"/>
</dbReference>
<protein>
    <submittedName>
        <fullName evidence="7">Uncharacterized protein</fullName>
    </submittedName>
</protein>
<keyword evidence="2" id="KW-0862">Zinc</keyword>
<dbReference type="PANTHER" id="PTHR36206:SF12">
    <property type="entry name" value="ASPERCRYPTIN BIOSYNTHESIS CLUSTER-SPECIFIC TRANSCRIPTION REGULATOR ATNN-RELATED"/>
    <property type="match status" value="1"/>
</dbReference>
<keyword evidence="1" id="KW-0479">Metal-binding</keyword>
<evidence type="ECO:0000256" key="5">
    <source>
        <dbReference type="ARBA" id="ARBA00023163"/>
    </source>
</evidence>
<evidence type="ECO:0000256" key="1">
    <source>
        <dbReference type="ARBA" id="ARBA00022723"/>
    </source>
</evidence>
<gene>
    <name evidence="7" type="ORF">S7711_06109</name>
</gene>
<keyword evidence="3" id="KW-0805">Transcription regulation</keyword>
<dbReference type="HOGENOM" id="CLU_011409_2_2_1"/>
<keyword evidence="6" id="KW-0539">Nucleus</keyword>
<organism evidence="7 8">
    <name type="scientific">Stachybotrys chartarum (strain CBS 109288 / IBT 7711)</name>
    <name type="common">Toxic black mold</name>
    <name type="synonym">Stilbospora chartarum</name>
    <dbReference type="NCBI Taxonomy" id="1280523"/>
    <lineage>
        <taxon>Eukaryota</taxon>
        <taxon>Fungi</taxon>
        <taxon>Dikarya</taxon>
        <taxon>Ascomycota</taxon>
        <taxon>Pezizomycotina</taxon>
        <taxon>Sordariomycetes</taxon>
        <taxon>Hypocreomycetidae</taxon>
        <taxon>Hypocreales</taxon>
        <taxon>Stachybotryaceae</taxon>
        <taxon>Stachybotrys</taxon>
    </lineage>
</organism>
<evidence type="ECO:0000256" key="6">
    <source>
        <dbReference type="ARBA" id="ARBA00023242"/>
    </source>
</evidence>
<dbReference type="OrthoDB" id="2593732at2759"/>
<evidence type="ECO:0000256" key="2">
    <source>
        <dbReference type="ARBA" id="ARBA00022833"/>
    </source>
</evidence>
<keyword evidence="8" id="KW-1185">Reference proteome</keyword>
<evidence type="ECO:0000256" key="4">
    <source>
        <dbReference type="ARBA" id="ARBA00023125"/>
    </source>
</evidence>
<evidence type="ECO:0000313" key="8">
    <source>
        <dbReference type="Proteomes" id="UP000028045"/>
    </source>
</evidence>
<dbReference type="EMBL" id="KL647710">
    <property type="protein sequence ID" value="KEY73902.1"/>
    <property type="molecule type" value="Genomic_DNA"/>
</dbReference>
<dbReference type="InterPro" id="IPR052360">
    <property type="entry name" value="Transcr_Regulatory_Proteins"/>
</dbReference>
<dbReference type="Proteomes" id="UP000028045">
    <property type="component" value="Unassembled WGS sequence"/>
</dbReference>
<reference evidence="7 8" key="1">
    <citation type="journal article" date="2014" name="BMC Genomics">
        <title>Comparative genome sequencing reveals chemotype-specific gene clusters in the toxigenic black mold Stachybotrys.</title>
        <authorList>
            <person name="Semeiks J."/>
            <person name="Borek D."/>
            <person name="Otwinowski Z."/>
            <person name="Grishin N.V."/>
        </authorList>
    </citation>
    <scope>NUCLEOTIDE SEQUENCE [LARGE SCALE GENOMIC DNA]</scope>
    <source>
        <strain evidence="8">CBS 109288 / IBT 7711</strain>
    </source>
</reference>
<keyword evidence="4" id="KW-0238">DNA-binding</keyword>
<dbReference type="GO" id="GO:0003677">
    <property type="term" value="F:DNA binding"/>
    <property type="evidence" value="ECO:0007669"/>
    <property type="project" value="UniProtKB-KW"/>
</dbReference>
<sequence length="506" mass="57227">MPLHLSSRPINELRSYRFYLEVTAPSLAGAMHGKFWLDEIPRLCSQDSAIWHGIVSLSSAYESYVSGAKPKTIENKFTLQQCNSAIRSMIGPGSPQNWWRALFISTIFTCISILDDDYDQAQIQFKSAYNLLREFDTETGLEKSNQSRSAGPRNLYSASSIPMSLPTLRSILIGFEMRNNRLSSTRVSQLPTLLSRDDSMSQWRSYAAPQHPSAVGHYLTVANLGQAVSIAEILFYHLAISSQQYANEMKASYAADKRCLTETRWQQSRSKGNSAHCLCFKEIQKAVGIFSSEFEVRQWPRAKAAEKAQLQRAFLSLRLMQATNRFMLQDDPDEPNRLKRTKNLPGLCTHIVDLAEEMMSLERTYGCKRSGDTIPNSTVMNPLYVVAMSGFGAETRQRAVHLLRRPRVEGLWDSLMAASLGDIIQSREKAASQEYSKKENMKEICIDDYTSRGWEAEAAGQQNIHPLARVCKTIMALGKGKQASIGLRTWWEWLEDLPGHEVTIQW</sequence>
<dbReference type="AlphaFoldDB" id="A0A084B8M3"/>
<evidence type="ECO:0000256" key="3">
    <source>
        <dbReference type="ARBA" id="ARBA00023015"/>
    </source>
</evidence>